<dbReference type="Gene3D" id="3.30.750.140">
    <property type="match status" value="1"/>
</dbReference>
<name>A0A7Y7Z5S6_PSEPU</name>
<dbReference type="AlphaFoldDB" id="A0A7Y7Z5S6"/>
<evidence type="ECO:0000313" key="4">
    <source>
        <dbReference type="Proteomes" id="UP000542695"/>
    </source>
</evidence>
<evidence type="ECO:0000313" key="3">
    <source>
        <dbReference type="EMBL" id="NWC78745.1"/>
    </source>
</evidence>
<keyword evidence="3" id="KW-0282">Flagellum</keyword>
<reference evidence="3 4" key="1">
    <citation type="submission" date="2020-04" db="EMBL/GenBank/DDBJ databases">
        <title>Molecular characterization of pseudomonads from Agaricus bisporus reveal novel blotch 2 pathogens in Western Europe.</title>
        <authorList>
            <person name="Taparia T."/>
            <person name="Krijger M."/>
            <person name="Haynes E."/>
            <person name="Elpinstone J.G."/>
            <person name="Noble R."/>
            <person name="Van Der Wolf J."/>
        </authorList>
    </citation>
    <scope>NUCLEOTIDE SEQUENCE [LARGE SCALE GENOMIC DNA]</scope>
    <source>
        <strain evidence="3 4">P7765</strain>
    </source>
</reference>
<dbReference type="PANTHER" id="PTHR37533">
    <property type="entry name" value="FLAGELLAR HOOK-LENGTH CONTROL PROTEIN"/>
    <property type="match status" value="1"/>
</dbReference>
<feature type="region of interest" description="Disordered" evidence="1">
    <location>
        <begin position="224"/>
        <end position="261"/>
    </location>
</feature>
<comment type="caution">
    <text evidence="3">The sequence shown here is derived from an EMBL/GenBank/DDBJ whole genome shotgun (WGS) entry which is preliminary data.</text>
</comment>
<dbReference type="Proteomes" id="UP000542695">
    <property type="component" value="Unassembled WGS sequence"/>
</dbReference>
<evidence type="ECO:0000256" key="1">
    <source>
        <dbReference type="SAM" id="MobiDB-lite"/>
    </source>
</evidence>
<dbReference type="EMBL" id="JACARV010000002">
    <property type="protein sequence ID" value="NWC78745.1"/>
    <property type="molecule type" value="Genomic_DNA"/>
</dbReference>
<feature type="compositionally biased region" description="Low complexity" evidence="1">
    <location>
        <begin position="235"/>
        <end position="247"/>
    </location>
</feature>
<feature type="region of interest" description="Disordered" evidence="1">
    <location>
        <begin position="43"/>
        <end position="71"/>
    </location>
</feature>
<keyword evidence="3" id="KW-0969">Cilium</keyword>
<proteinExistence type="predicted"/>
<dbReference type="CDD" id="cd17470">
    <property type="entry name" value="T3SS_Flik_C"/>
    <property type="match status" value="1"/>
</dbReference>
<feature type="compositionally biased region" description="Polar residues" evidence="1">
    <location>
        <begin position="416"/>
        <end position="428"/>
    </location>
</feature>
<feature type="domain" description="Flagellar hook-length control protein-like C-terminal" evidence="2">
    <location>
        <begin position="310"/>
        <end position="392"/>
    </location>
</feature>
<feature type="region of interest" description="Disordered" evidence="1">
    <location>
        <begin position="134"/>
        <end position="155"/>
    </location>
</feature>
<gene>
    <name evidence="3" type="ORF">HX798_00420</name>
</gene>
<evidence type="ECO:0000259" key="2">
    <source>
        <dbReference type="Pfam" id="PF02120"/>
    </source>
</evidence>
<feature type="compositionally biased region" description="Low complexity" evidence="1">
    <location>
        <begin position="43"/>
        <end position="69"/>
    </location>
</feature>
<dbReference type="InterPro" id="IPR021136">
    <property type="entry name" value="Flagellar_hook_control-like_C"/>
</dbReference>
<dbReference type="InterPro" id="IPR038610">
    <property type="entry name" value="FliK-like_C_sf"/>
</dbReference>
<feature type="region of interest" description="Disordered" evidence="1">
    <location>
        <begin position="382"/>
        <end position="436"/>
    </location>
</feature>
<protein>
    <submittedName>
        <fullName evidence="3">Flagellar hook-length control protein FliK</fullName>
    </submittedName>
</protein>
<dbReference type="RefSeq" id="WP_177010142.1">
    <property type="nucleotide sequence ID" value="NZ_JACARV010000002.1"/>
</dbReference>
<dbReference type="InterPro" id="IPR052563">
    <property type="entry name" value="FliK"/>
</dbReference>
<dbReference type="PANTHER" id="PTHR37533:SF2">
    <property type="entry name" value="FLAGELLAR HOOK-LENGTH CONTROL PROTEIN"/>
    <property type="match status" value="1"/>
</dbReference>
<keyword evidence="3" id="KW-0966">Cell projection</keyword>
<organism evidence="3 4">
    <name type="scientific">Pseudomonas putida</name>
    <name type="common">Arthrobacter siderocapsulatus</name>
    <dbReference type="NCBI Taxonomy" id="303"/>
    <lineage>
        <taxon>Bacteria</taxon>
        <taxon>Pseudomonadati</taxon>
        <taxon>Pseudomonadota</taxon>
        <taxon>Gammaproteobacteria</taxon>
        <taxon>Pseudomonadales</taxon>
        <taxon>Pseudomonadaceae</taxon>
        <taxon>Pseudomonas</taxon>
    </lineage>
</organism>
<accession>A0A7Y7Z5S6</accession>
<dbReference type="Pfam" id="PF02120">
    <property type="entry name" value="Flg_hook"/>
    <property type="match status" value="1"/>
</dbReference>
<sequence length="436" mass="42848">MDIITAISPASAVSLQAAGGDSVGDSGPGAFAVALQQAEISEAGTGAAAPGPLVPAPGAAPAQPLTAAGNDGLTSTVEGAALELQASAAPATEQVIRAAVQAEPEATPAVAAVDESGAESVDDGEVQPLDIKAPVAAPGGSKEQGDVADDDTPQSADSLDAIRQRLDLIDSAGQMASGMLALTPAVAWVQAPAASAEAASGFGVADDPGQATELQWLQSATQPLEAQASEGVDNPAELAPAAEAPSEGVGRVQGDGSVSAPANWEQPSLSGIPASNSSVVGSIVSPASDGAASSITTTLGTDAWQDDLGQQVIGMVRRGEQQVDMQLHPADLGPLSISLSVSEGGIQAQFQSAHASVRAAVEQALPQLQGALAAQGLSLGETSVNDGASRQAAGEQPRRESSGSGGEARAPRVAQASATVQAPQTTHSGAGVDLYL</sequence>